<dbReference type="EMBL" id="BGPR01008119">
    <property type="protein sequence ID" value="GBN31670.1"/>
    <property type="molecule type" value="Genomic_DNA"/>
</dbReference>
<evidence type="ECO:0000313" key="1">
    <source>
        <dbReference type="EMBL" id="GBN31670.1"/>
    </source>
</evidence>
<reference evidence="1 2" key="1">
    <citation type="journal article" date="2019" name="Sci. Rep.">
        <title>Orb-weaving spider Araneus ventricosus genome elucidates the spidroin gene catalogue.</title>
        <authorList>
            <person name="Kono N."/>
            <person name="Nakamura H."/>
            <person name="Ohtoshi R."/>
            <person name="Moran D.A.P."/>
            <person name="Shinohara A."/>
            <person name="Yoshida Y."/>
            <person name="Fujiwara M."/>
            <person name="Mori M."/>
            <person name="Tomita M."/>
            <person name="Arakawa K."/>
        </authorList>
    </citation>
    <scope>NUCLEOTIDE SEQUENCE [LARGE SCALE GENOMIC DNA]</scope>
</reference>
<keyword evidence="2" id="KW-1185">Reference proteome</keyword>
<comment type="caution">
    <text evidence="1">The sequence shown here is derived from an EMBL/GenBank/DDBJ whole genome shotgun (WGS) entry which is preliminary data.</text>
</comment>
<protein>
    <submittedName>
        <fullName evidence="1">Uncharacterized protein</fullName>
    </submittedName>
</protein>
<evidence type="ECO:0000313" key="2">
    <source>
        <dbReference type="Proteomes" id="UP000499080"/>
    </source>
</evidence>
<proteinExistence type="predicted"/>
<dbReference type="Proteomes" id="UP000499080">
    <property type="component" value="Unassembled WGS sequence"/>
</dbReference>
<accession>A0A4Y2MZ95</accession>
<name>A0A4Y2MZ95_ARAVE</name>
<dbReference type="AlphaFoldDB" id="A0A4Y2MZ95"/>
<organism evidence="1 2">
    <name type="scientific">Araneus ventricosus</name>
    <name type="common">Orbweaver spider</name>
    <name type="synonym">Epeira ventricosa</name>
    <dbReference type="NCBI Taxonomy" id="182803"/>
    <lineage>
        <taxon>Eukaryota</taxon>
        <taxon>Metazoa</taxon>
        <taxon>Ecdysozoa</taxon>
        <taxon>Arthropoda</taxon>
        <taxon>Chelicerata</taxon>
        <taxon>Arachnida</taxon>
        <taxon>Araneae</taxon>
        <taxon>Araneomorphae</taxon>
        <taxon>Entelegynae</taxon>
        <taxon>Araneoidea</taxon>
        <taxon>Araneidae</taxon>
        <taxon>Araneus</taxon>
    </lineage>
</organism>
<gene>
    <name evidence="1" type="ORF">AVEN_155369_1</name>
</gene>
<sequence>MHPSASLRGSRKNAPIKFPQSGENGVVWPPLFLQHIVYNSDAVDLQVATARTRSCGRRQSCGCEATHDPVFCNGAVHTGATKFCNRLSPRAYPRLPMGSLRFWRRIVAVL</sequence>